<sequence>MKYKILSIIVFTLTMNVLSAAEKPKERDIKRAKEAYQSLSYIQAIKLLKPLVENDTSNNELLEMLAYSYKMVKNYDETLEAYTKLSKRSNVKPEWKLYYAEALANKQQYEKSVSVYRDYLKSVPNEKRASSFVNANLKAFEENRGAWNIAFTNINTLSADYAPMYYKEGLLFSSNRMTSSTTKRVFAWDNTPFSDLYRVEKLKDIKHLNADSVLSNLTAKGNKPYKFNDDDTEQTSNDSKVLGVYQSSLERDSLLLGSANSLKVQRVKGKVNSKYHEGSVAVFPDGSIIFTRNNFYKGSKNQSKEGLNKLKMYTANADFSSVKEFPYNDNEYSVGHPALSKDGNILIFASDMPGGYGGTDLYYSVKSGNGQWIRPINMGKGINTEGDEMFPFLDSENTLYFSSTGFAGLGGLDVFEVKLKDMKPLGQPKNMGMPINSPEDDFALIKDSEGKQGFFSSNRSGNDDIYSFKRSTHRIILKGVVKDGRLGIALPGSRILLRTLDGVDTLRVGPKGVFEKELAKETDYELTAQKLGYVSQQAFTTSVGINKDSTILLNINLFKTESNQQWVINNCDSLKRVFNFDNIYYDLDRAEIRPDARPALDKIALIMLTHPEVSIITSSHCDSRASNDYNKLLSIRRGNSAKAYLVAKGVAANRIKVEYYGKTRLTNRCYDGVPCSEEEQQMNRRTEFEAIVNGVNLSQLDCNEGF</sequence>
<keyword evidence="2 4" id="KW-0472">Membrane</keyword>
<dbReference type="Pfam" id="PF00691">
    <property type="entry name" value="OmpA"/>
    <property type="match status" value="1"/>
</dbReference>
<evidence type="ECO:0000313" key="7">
    <source>
        <dbReference type="EMBL" id="ADY51610.1"/>
    </source>
</evidence>
<gene>
    <name evidence="7" type="ordered locus">Pedsa_1039</name>
</gene>
<evidence type="ECO:0000313" key="8">
    <source>
        <dbReference type="Proteomes" id="UP000000310"/>
    </source>
</evidence>
<dbReference type="InterPro" id="IPR011659">
    <property type="entry name" value="WD40"/>
</dbReference>
<dbReference type="InterPro" id="IPR006664">
    <property type="entry name" value="OMP_bac"/>
</dbReference>
<name>F0SBG4_PSESL</name>
<dbReference type="InterPro" id="IPR036737">
    <property type="entry name" value="OmpA-like_sf"/>
</dbReference>
<dbReference type="InterPro" id="IPR011990">
    <property type="entry name" value="TPR-like_helical_dom_sf"/>
</dbReference>
<dbReference type="PRINTS" id="PR01021">
    <property type="entry name" value="OMPADOMAIN"/>
</dbReference>
<keyword evidence="3" id="KW-0998">Cell outer membrane</keyword>
<dbReference type="Gene3D" id="1.25.40.10">
    <property type="entry name" value="Tetratricopeptide repeat domain"/>
    <property type="match status" value="1"/>
</dbReference>
<evidence type="ECO:0000256" key="1">
    <source>
        <dbReference type="ARBA" id="ARBA00004442"/>
    </source>
</evidence>
<evidence type="ECO:0000256" key="4">
    <source>
        <dbReference type="PROSITE-ProRule" id="PRU00473"/>
    </source>
</evidence>
<dbReference type="SUPFAM" id="SSF48452">
    <property type="entry name" value="TPR-like"/>
    <property type="match status" value="1"/>
</dbReference>
<proteinExistence type="predicted"/>
<reference evidence="8" key="2">
    <citation type="submission" date="2011-02" db="EMBL/GenBank/DDBJ databases">
        <title>The complete genome of Pedobacter saltans DSM 12145.</title>
        <authorList>
            <consortium name="US DOE Joint Genome Institute (JGI-PGF)"/>
            <person name="Lucas S."/>
            <person name="Copeland A."/>
            <person name="Lapidus A."/>
            <person name="Bruce D."/>
            <person name="Goodwin L."/>
            <person name="Pitluck S."/>
            <person name="Kyrpides N."/>
            <person name="Mavromatis K."/>
            <person name="Pagani I."/>
            <person name="Ivanova N."/>
            <person name="Ovchinnikova G."/>
            <person name="Lu M."/>
            <person name="Detter J.C."/>
            <person name="Han C."/>
            <person name="Land M."/>
            <person name="Hauser L."/>
            <person name="Markowitz V."/>
            <person name="Cheng J.-F."/>
            <person name="Hugenholtz P."/>
            <person name="Woyke T."/>
            <person name="Wu D."/>
            <person name="Tindall B."/>
            <person name="Pomrenke H.G."/>
            <person name="Brambilla E."/>
            <person name="Klenk H.-P."/>
            <person name="Eisen J.A."/>
        </authorList>
    </citation>
    <scope>NUCLEOTIDE SEQUENCE [LARGE SCALE GENOMIC DNA]</scope>
    <source>
        <strain evidence="8">ATCC 51119 / DSM 12145 / JCM 21818 / LMG 10337 / NBRC 100064 / NCIMB 13643</strain>
    </source>
</reference>
<accession>F0SBG4</accession>
<dbReference type="PANTHER" id="PTHR30329">
    <property type="entry name" value="STATOR ELEMENT OF FLAGELLAR MOTOR COMPLEX"/>
    <property type="match status" value="1"/>
</dbReference>
<dbReference type="SUPFAM" id="SSF103088">
    <property type="entry name" value="OmpA-like"/>
    <property type="match status" value="1"/>
</dbReference>
<feature type="domain" description="OmpA-like" evidence="6">
    <location>
        <begin position="572"/>
        <end position="694"/>
    </location>
</feature>
<dbReference type="InterPro" id="IPR050330">
    <property type="entry name" value="Bact_OuterMem_StrucFunc"/>
</dbReference>
<keyword evidence="8" id="KW-1185">Reference proteome</keyword>
<protein>
    <submittedName>
        <fullName evidence="7">OmpA/MotB domain protein</fullName>
    </submittedName>
</protein>
<dbReference type="RefSeq" id="WP_013632109.1">
    <property type="nucleotide sequence ID" value="NC_015177.1"/>
</dbReference>
<evidence type="ECO:0000259" key="6">
    <source>
        <dbReference type="PROSITE" id="PS51123"/>
    </source>
</evidence>
<evidence type="ECO:0000256" key="3">
    <source>
        <dbReference type="ARBA" id="ARBA00023237"/>
    </source>
</evidence>
<evidence type="ECO:0000256" key="2">
    <source>
        <dbReference type="ARBA" id="ARBA00023136"/>
    </source>
</evidence>
<dbReference type="KEGG" id="psn:Pedsa_1039"/>
<dbReference type="eggNOG" id="COG2885">
    <property type="taxonomic scope" value="Bacteria"/>
</dbReference>
<dbReference type="PANTHER" id="PTHR30329:SF21">
    <property type="entry name" value="LIPOPROTEIN YIAD-RELATED"/>
    <property type="match status" value="1"/>
</dbReference>
<dbReference type="OrthoDB" id="9809364at2"/>
<dbReference type="HOGENOM" id="CLU_014978_0_0_10"/>
<dbReference type="EMBL" id="CP002545">
    <property type="protein sequence ID" value="ADY51610.1"/>
    <property type="molecule type" value="Genomic_DNA"/>
</dbReference>
<dbReference type="SUPFAM" id="SSF82171">
    <property type="entry name" value="DPP6 N-terminal domain-like"/>
    <property type="match status" value="1"/>
</dbReference>
<comment type="subcellular location">
    <subcellularLocation>
        <location evidence="1">Cell outer membrane</location>
    </subcellularLocation>
</comment>
<evidence type="ECO:0000256" key="5">
    <source>
        <dbReference type="SAM" id="SignalP"/>
    </source>
</evidence>
<dbReference type="Pfam" id="PF07676">
    <property type="entry name" value="PD40"/>
    <property type="match status" value="1"/>
</dbReference>
<dbReference type="GO" id="GO:0009279">
    <property type="term" value="C:cell outer membrane"/>
    <property type="evidence" value="ECO:0007669"/>
    <property type="project" value="UniProtKB-SubCell"/>
</dbReference>
<dbReference type="CDD" id="cd07185">
    <property type="entry name" value="OmpA_C-like"/>
    <property type="match status" value="1"/>
</dbReference>
<dbReference type="Proteomes" id="UP000000310">
    <property type="component" value="Chromosome"/>
</dbReference>
<feature type="signal peptide" evidence="5">
    <location>
        <begin position="1"/>
        <end position="20"/>
    </location>
</feature>
<reference evidence="7 8" key="1">
    <citation type="journal article" date="2011" name="Stand. Genomic Sci.">
        <title>Complete genome sequence of the gliding, heparinolytic Pedobacter saltans type strain (113).</title>
        <authorList>
            <person name="Liolios K."/>
            <person name="Sikorski J."/>
            <person name="Lu M."/>
            <person name="Nolan M."/>
            <person name="Lapidus A."/>
            <person name="Lucas S."/>
            <person name="Hammon N."/>
            <person name="Deshpande S."/>
            <person name="Cheng J.F."/>
            <person name="Tapia R."/>
            <person name="Han C."/>
            <person name="Goodwin L."/>
            <person name="Pitluck S."/>
            <person name="Huntemann M."/>
            <person name="Ivanova N."/>
            <person name="Pagani I."/>
            <person name="Mavromatis K."/>
            <person name="Ovchinikova G."/>
            <person name="Pati A."/>
            <person name="Chen A."/>
            <person name="Palaniappan K."/>
            <person name="Land M."/>
            <person name="Hauser L."/>
            <person name="Brambilla E.M."/>
            <person name="Kotsyurbenko O."/>
            <person name="Rohde M."/>
            <person name="Tindall B.J."/>
            <person name="Abt B."/>
            <person name="Goker M."/>
            <person name="Detter J.C."/>
            <person name="Woyke T."/>
            <person name="Bristow J."/>
            <person name="Eisen J.A."/>
            <person name="Markowitz V."/>
            <person name="Hugenholtz P."/>
            <person name="Klenk H.P."/>
            <person name="Kyrpides N.C."/>
        </authorList>
    </citation>
    <scope>NUCLEOTIDE SEQUENCE [LARGE SCALE GENOMIC DNA]</scope>
    <source>
        <strain evidence="8">ATCC 51119 / DSM 12145 / JCM 21818 / LMG 10337 / NBRC 100064 / NCIMB 13643</strain>
    </source>
</reference>
<organism evidence="7 8">
    <name type="scientific">Pseudopedobacter saltans (strain ATCC 51119 / DSM 12145 / JCM 21818 / CCUG 39354 / LMG 10337 / NBRC 100064 / NCIMB 13643)</name>
    <name type="common">Pedobacter saltans</name>
    <dbReference type="NCBI Taxonomy" id="762903"/>
    <lineage>
        <taxon>Bacteria</taxon>
        <taxon>Pseudomonadati</taxon>
        <taxon>Bacteroidota</taxon>
        <taxon>Sphingobacteriia</taxon>
        <taxon>Sphingobacteriales</taxon>
        <taxon>Sphingobacteriaceae</taxon>
        <taxon>Pseudopedobacter</taxon>
    </lineage>
</organism>
<dbReference type="AlphaFoldDB" id="F0SBG4"/>
<dbReference type="Gene3D" id="3.30.1330.60">
    <property type="entry name" value="OmpA-like domain"/>
    <property type="match status" value="1"/>
</dbReference>
<dbReference type="PROSITE" id="PS51123">
    <property type="entry name" value="OMPA_2"/>
    <property type="match status" value="1"/>
</dbReference>
<feature type="chain" id="PRO_5003260146" evidence="5">
    <location>
        <begin position="21"/>
        <end position="706"/>
    </location>
</feature>
<dbReference type="InterPro" id="IPR006665">
    <property type="entry name" value="OmpA-like"/>
</dbReference>
<dbReference type="STRING" id="762903.Pedsa_1039"/>
<keyword evidence="5" id="KW-0732">Signal</keyword>